<evidence type="ECO:0000256" key="1">
    <source>
        <dbReference type="ARBA" id="ARBA00010815"/>
    </source>
</evidence>
<dbReference type="GO" id="GO:0032259">
    <property type="term" value="P:methylation"/>
    <property type="evidence" value="ECO:0007669"/>
    <property type="project" value="UniProtKB-KW"/>
</dbReference>
<dbReference type="PANTHER" id="PTHR43667">
    <property type="entry name" value="CYCLOPROPANE-FATTY-ACYL-PHOSPHOLIPID SYNTHASE"/>
    <property type="match status" value="1"/>
</dbReference>
<evidence type="ECO:0000313" key="7">
    <source>
        <dbReference type="Proteomes" id="UP000076842"/>
    </source>
</evidence>
<keyword evidence="7" id="KW-1185">Reference proteome</keyword>
<reference evidence="6 7" key="1">
    <citation type="journal article" date="2016" name="Mol. Biol. Evol.">
        <title>Comparative Genomics of Early-Diverging Mushroom-Forming Fungi Provides Insights into the Origins of Lignocellulose Decay Capabilities.</title>
        <authorList>
            <person name="Nagy L.G."/>
            <person name="Riley R."/>
            <person name="Tritt A."/>
            <person name="Adam C."/>
            <person name="Daum C."/>
            <person name="Floudas D."/>
            <person name="Sun H."/>
            <person name="Yadav J.S."/>
            <person name="Pangilinan J."/>
            <person name="Larsson K.H."/>
            <person name="Matsuura K."/>
            <person name="Barry K."/>
            <person name="Labutti K."/>
            <person name="Kuo R."/>
            <person name="Ohm R.A."/>
            <person name="Bhattacharya S.S."/>
            <person name="Shirouzu T."/>
            <person name="Yoshinaga Y."/>
            <person name="Martin F.M."/>
            <person name="Grigoriev I.V."/>
            <person name="Hibbett D.S."/>
        </authorList>
    </citation>
    <scope>NUCLEOTIDE SEQUENCE [LARGE SCALE GENOMIC DNA]</scope>
    <source>
        <strain evidence="6 7">HHB12733</strain>
    </source>
</reference>
<protein>
    <submittedName>
        <fullName evidence="6">Cyclopropane-fatty-acyl-phospholipid synthase</fullName>
    </submittedName>
</protein>
<dbReference type="InterPro" id="IPR029063">
    <property type="entry name" value="SAM-dependent_MTases_sf"/>
</dbReference>
<name>A0A165FC72_9BASI</name>
<dbReference type="PANTHER" id="PTHR43667:SF2">
    <property type="entry name" value="FATTY ACID C-METHYL TRANSFERASE"/>
    <property type="match status" value="1"/>
</dbReference>
<comment type="similarity">
    <text evidence="1">Belongs to the CFA/CMAS family.</text>
</comment>
<keyword evidence="3" id="KW-0808">Transferase</keyword>
<dbReference type="GO" id="GO:0008610">
    <property type="term" value="P:lipid biosynthetic process"/>
    <property type="evidence" value="ECO:0007669"/>
    <property type="project" value="InterPro"/>
</dbReference>
<evidence type="ECO:0000256" key="4">
    <source>
        <dbReference type="ARBA" id="ARBA00022691"/>
    </source>
</evidence>
<dbReference type="OrthoDB" id="8300214at2759"/>
<dbReference type="Pfam" id="PF02353">
    <property type="entry name" value="CMAS"/>
    <property type="match status" value="1"/>
</dbReference>
<keyword evidence="2" id="KW-0489">Methyltransferase</keyword>
<proteinExistence type="inferred from homology"/>
<keyword evidence="4" id="KW-0949">S-adenosyl-L-methionine</keyword>
<evidence type="ECO:0000256" key="3">
    <source>
        <dbReference type="ARBA" id="ARBA00022679"/>
    </source>
</evidence>
<dbReference type="STRING" id="1353952.A0A165FC72"/>
<dbReference type="Proteomes" id="UP000076842">
    <property type="component" value="Unassembled WGS sequence"/>
</dbReference>
<evidence type="ECO:0000313" key="6">
    <source>
        <dbReference type="EMBL" id="KZT56536.1"/>
    </source>
</evidence>
<dbReference type="SUPFAM" id="SSF53335">
    <property type="entry name" value="S-adenosyl-L-methionine-dependent methyltransferases"/>
    <property type="match status" value="1"/>
</dbReference>
<evidence type="ECO:0000256" key="2">
    <source>
        <dbReference type="ARBA" id="ARBA00022603"/>
    </source>
</evidence>
<accession>A0A165FC72</accession>
<sequence length="465" mass="52410">MRPMDSFAESFVVGYLGGISRGRLRIVTPAAIYNFPTDEMKEKPQLGSTDVVGDASDIHATITVRRDSFWLRVLTTADLGFAEAYMTGEIDVDDLTSLFMLFIYNRESLSSVSSFKSCLSYVPTFGSRKLLDLTASLATLNNAKANVSAHYDMSNRMFEAFLSSDMTYSCGLFESLDEDLVECQKGSELLGLDPLELAQLRKLRHICNKADIRDGHRVLEIGTGWGSFSMLAASLFKCTIDTVTLSEQQAALARERIAKAGLSDRIRVHVVDYRSLPAEWEGQFDRFVSIEMMEHVGAEYMDTYWRMVDWALKKSGAGVIQVSTIPDARMKVYAKDVDFIRKWIFPGGFLPSASMLLSTLNSGSDGRLVVESVGNIGPHYSRTLREWQRRFSKSFESVVVPELREQYDISRVECETFKRKWNYYFSYCEAGFSTRTLGVHIISFTREGNVELGCDVRLDGEDTTQ</sequence>
<dbReference type="PIRSF" id="PIRSF003085">
    <property type="entry name" value="CMAS"/>
    <property type="match status" value="1"/>
</dbReference>
<dbReference type="Gene3D" id="3.40.50.150">
    <property type="entry name" value="Vaccinia Virus protein VP39"/>
    <property type="match status" value="1"/>
</dbReference>
<keyword evidence="5" id="KW-0443">Lipid metabolism</keyword>
<dbReference type="GO" id="GO:0008168">
    <property type="term" value="F:methyltransferase activity"/>
    <property type="evidence" value="ECO:0007669"/>
    <property type="project" value="UniProtKB-KW"/>
</dbReference>
<organism evidence="6 7">
    <name type="scientific">Calocera cornea HHB12733</name>
    <dbReference type="NCBI Taxonomy" id="1353952"/>
    <lineage>
        <taxon>Eukaryota</taxon>
        <taxon>Fungi</taxon>
        <taxon>Dikarya</taxon>
        <taxon>Basidiomycota</taxon>
        <taxon>Agaricomycotina</taxon>
        <taxon>Dacrymycetes</taxon>
        <taxon>Dacrymycetales</taxon>
        <taxon>Dacrymycetaceae</taxon>
        <taxon>Calocera</taxon>
    </lineage>
</organism>
<dbReference type="AlphaFoldDB" id="A0A165FC72"/>
<evidence type="ECO:0000256" key="5">
    <source>
        <dbReference type="ARBA" id="ARBA00023098"/>
    </source>
</evidence>
<gene>
    <name evidence="6" type="ORF">CALCODRAFT_483894</name>
</gene>
<dbReference type="CDD" id="cd02440">
    <property type="entry name" value="AdoMet_MTases"/>
    <property type="match status" value="1"/>
</dbReference>
<dbReference type="InParanoid" id="A0A165FC72"/>
<dbReference type="InterPro" id="IPR050723">
    <property type="entry name" value="CFA/CMAS"/>
</dbReference>
<dbReference type="InterPro" id="IPR003333">
    <property type="entry name" value="CMAS"/>
</dbReference>
<dbReference type="EMBL" id="KV423976">
    <property type="protein sequence ID" value="KZT56536.1"/>
    <property type="molecule type" value="Genomic_DNA"/>
</dbReference>